<evidence type="ECO:0000259" key="6">
    <source>
        <dbReference type="Pfam" id="PF08281"/>
    </source>
</evidence>
<feature type="domain" description="RNA polymerase sigma-70 region 2" evidence="5">
    <location>
        <begin position="25"/>
        <end position="90"/>
    </location>
</feature>
<dbReference type="InterPro" id="IPR013249">
    <property type="entry name" value="RNA_pol_sigma70_r4_t2"/>
</dbReference>
<name>A0A6L9E7M4_9FLAO</name>
<evidence type="ECO:0000259" key="5">
    <source>
        <dbReference type="Pfam" id="PF04542"/>
    </source>
</evidence>
<dbReference type="GO" id="GO:0003677">
    <property type="term" value="F:DNA binding"/>
    <property type="evidence" value="ECO:0007669"/>
    <property type="project" value="InterPro"/>
</dbReference>
<dbReference type="PANTHER" id="PTHR43133">
    <property type="entry name" value="RNA POLYMERASE ECF-TYPE SIGMA FACTO"/>
    <property type="match status" value="1"/>
</dbReference>
<dbReference type="Gene3D" id="1.10.1740.10">
    <property type="match status" value="1"/>
</dbReference>
<dbReference type="NCBIfam" id="TIGR02985">
    <property type="entry name" value="Sig70_bacteroi1"/>
    <property type="match status" value="1"/>
</dbReference>
<evidence type="ECO:0000256" key="4">
    <source>
        <dbReference type="ARBA" id="ARBA00023163"/>
    </source>
</evidence>
<dbReference type="NCBIfam" id="TIGR02937">
    <property type="entry name" value="sigma70-ECF"/>
    <property type="match status" value="1"/>
</dbReference>
<dbReference type="Proteomes" id="UP000475249">
    <property type="component" value="Unassembled WGS sequence"/>
</dbReference>
<dbReference type="GO" id="GO:0016987">
    <property type="term" value="F:sigma factor activity"/>
    <property type="evidence" value="ECO:0007669"/>
    <property type="project" value="UniProtKB-KW"/>
</dbReference>
<feature type="domain" description="RNA polymerase sigma factor 70 region 4 type 2" evidence="6">
    <location>
        <begin position="120"/>
        <end position="167"/>
    </location>
</feature>
<dbReference type="InterPro" id="IPR013325">
    <property type="entry name" value="RNA_pol_sigma_r2"/>
</dbReference>
<evidence type="ECO:0000313" key="7">
    <source>
        <dbReference type="EMBL" id="NAS10736.1"/>
    </source>
</evidence>
<proteinExistence type="inferred from homology"/>
<evidence type="ECO:0000256" key="3">
    <source>
        <dbReference type="ARBA" id="ARBA00023082"/>
    </source>
</evidence>
<dbReference type="Pfam" id="PF08281">
    <property type="entry name" value="Sigma70_r4_2"/>
    <property type="match status" value="1"/>
</dbReference>
<dbReference type="InterPro" id="IPR007627">
    <property type="entry name" value="RNA_pol_sigma70_r2"/>
</dbReference>
<dbReference type="InterPro" id="IPR036388">
    <property type="entry name" value="WH-like_DNA-bd_sf"/>
</dbReference>
<dbReference type="Gene3D" id="1.10.10.10">
    <property type="entry name" value="Winged helix-like DNA-binding domain superfamily/Winged helix DNA-binding domain"/>
    <property type="match status" value="1"/>
</dbReference>
<organism evidence="7 8">
    <name type="scientific">Poritiphilus flavus</name>
    <dbReference type="NCBI Taxonomy" id="2697053"/>
    <lineage>
        <taxon>Bacteria</taxon>
        <taxon>Pseudomonadati</taxon>
        <taxon>Bacteroidota</taxon>
        <taxon>Flavobacteriia</taxon>
        <taxon>Flavobacteriales</taxon>
        <taxon>Flavobacteriaceae</taxon>
        <taxon>Poritiphilus</taxon>
    </lineage>
</organism>
<dbReference type="Pfam" id="PF04542">
    <property type="entry name" value="Sigma70_r2"/>
    <property type="match status" value="1"/>
</dbReference>
<evidence type="ECO:0000256" key="2">
    <source>
        <dbReference type="ARBA" id="ARBA00023015"/>
    </source>
</evidence>
<dbReference type="SUPFAM" id="SSF88946">
    <property type="entry name" value="Sigma2 domain of RNA polymerase sigma factors"/>
    <property type="match status" value="1"/>
</dbReference>
<evidence type="ECO:0000256" key="1">
    <source>
        <dbReference type="ARBA" id="ARBA00010641"/>
    </source>
</evidence>
<keyword evidence="2" id="KW-0805">Transcription regulation</keyword>
<reference evidence="7 8" key="1">
    <citation type="submission" date="2020-01" db="EMBL/GenBank/DDBJ databases">
        <title>Bacteria diversity of Porities sp.</title>
        <authorList>
            <person name="Wang G."/>
        </authorList>
    </citation>
    <scope>NUCLEOTIDE SEQUENCE [LARGE SCALE GENOMIC DNA]</scope>
    <source>
        <strain evidence="7 8">R33</strain>
    </source>
</reference>
<gene>
    <name evidence="7" type="ORF">GTQ38_01905</name>
</gene>
<comment type="similarity">
    <text evidence="1">Belongs to the sigma-70 factor family. ECF subfamily.</text>
</comment>
<dbReference type="InterPro" id="IPR014284">
    <property type="entry name" value="RNA_pol_sigma-70_dom"/>
</dbReference>
<keyword evidence="3" id="KW-0731">Sigma factor</keyword>
<accession>A0A6L9E7M4</accession>
<dbReference type="GO" id="GO:0006352">
    <property type="term" value="P:DNA-templated transcription initiation"/>
    <property type="evidence" value="ECO:0007669"/>
    <property type="project" value="InterPro"/>
</dbReference>
<dbReference type="AlphaFoldDB" id="A0A6L9E7M4"/>
<comment type="caution">
    <text evidence="7">The sequence shown here is derived from an EMBL/GenBank/DDBJ whole genome shotgun (WGS) entry which is preliminary data.</text>
</comment>
<dbReference type="RefSeq" id="WP_161433530.1">
    <property type="nucleotide sequence ID" value="NZ_WXYO01000001.1"/>
</dbReference>
<keyword evidence="8" id="KW-1185">Reference proteome</keyword>
<protein>
    <submittedName>
        <fullName evidence="7">RNA polymerase sigma-70 factor</fullName>
    </submittedName>
</protein>
<dbReference type="InterPro" id="IPR014327">
    <property type="entry name" value="RNA_pol_sigma70_bacteroid"/>
</dbReference>
<dbReference type="InterPro" id="IPR039425">
    <property type="entry name" value="RNA_pol_sigma-70-like"/>
</dbReference>
<dbReference type="SUPFAM" id="SSF88659">
    <property type="entry name" value="Sigma3 and sigma4 domains of RNA polymerase sigma factors"/>
    <property type="match status" value="1"/>
</dbReference>
<evidence type="ECO:0000313" key="8">
    <source>
        <dbReference type="Proteomes" id="UP000475249"/>
    </source>
</evidence>
<sequence>MHHINKSVELLDKLRKGDNRAFEEIYNTYAEDLLRYGINILRKREVVEDMVHNIFADLWKKRSQLEIKNLRSYLFQAIKYQIFNHFRSNKLSQEDIGRINIIDLSINISKDLEYEELEKIISACIGKLPNRCKEIFILSRYHNKSHKEIAADLDISIQAVKNQISKAIGVIREVLTQKELIAAS</sequence>
<dbReference type="InterPro" id="IPR013324">
    <property type="entry name" value="RNA_pol_sigma_r3/r4-like"/>
</dbReference>
<keyword evidence="4" id="KW-0804">Transcription</keyword>
<dbReference type="EMBL" id="WXYO01000001">
    <property type="protein sequence ID" value="NAS10736.1"/>
    <property type="molecule type" value="Genomic_DNA"/>
</dbReference>
<dbReference type="PANTHER" id="PTHR43133:SF46">
    <property type="entry name" value="RNA POLYMERASE SIGMA-70 FACTOR ECF SUBFAMILY"/>
    <property type="match status" value="1"/>
</dbReference>